<dbReference type="Proteomes" id="UP000070366">
    <property type="component" value="Unassembled WGS sequence"/>
</dbReference>
<dbReference type="STRING" id="626937.HMPREF3293_00100"/>
<dbReference type="InterPro" id="IPR026876">
    <property type="entry name" value="Fn3_assoc_repeat"/>
</dbReference>
<proteinExistence type="predicted"/>
<comment type="caution">
    <text evidence="1">The sequence shown here is derived from an EMBL/GenBank/DDBJ whole genome shotgun (WGS) entry which is preliminary data.</text>
</comment>
<reference evidence="1 2" key="1">
    <citation type="submission" date="2016-02" db="EMBL/GenBank/DDBJ databases">
        <authorList>
            <person name="Wen L."/>
            <person name="He K."/>
            <person name="Yang H."/>
        </authorList>
    </citation>
    <scope>NUCLEOTIDE SEQUENCE [LARGE SCALE GENOMIC DNA]</scope>
    <source>
        <strain evidence="1 2">DSM 22607</strain>
    </source>
</reference>
<sequence>MPIYLHDKYDKKIQEAFVRESVIKGLLSDEYDFTGVKTVKISTLQTVPMNDYQRKGTNRYGEPKEMEDTVQELTLTQDKGFAITIDKGNNADQNGIKAAGRALALQVREQCVPLMDRYVLGRLANTAGTIAGSATAISKENVVERIASGTVVLDDAEVPEANRALLVSASVYKFLRLSPEFIGAEKLAVKSLVKGQVGEFDSMRVIKVPKGRWPKGANFMIVYKKSGCAPVKLDDTKIHKDPPGLSGNLLEGRQYYDAFVFGTKAMGIYVDVDTNTAAVTALPVIGLTGASASITAADGVKFFYTTDGTDPRYSVSAKEYSTSVTLESGQTMKAYGRKDGEFPSGVSEKTYTA</sequence>
<evidence type="ECO:0000313" key="1">
    <source>
        <dbReference type="EMBL" id="KXK67033.1"/>
    </source>
</evidence>
<accession>A0A136Q8M3</accession>
<evidence type="ECO:0008006" key="3">
    <source>
        <dbReference type="Google" id="ProtNLM"/>
    </source>
</evidence>
<gene>
    <name evidence="1" type="ORF">HMPREF3293_00100</name>
</gene>
<name>A0A136Q8M3_9FIRM</name>
<organism evidence="1 2">
    <name type="scientific">Christensenella minuta</name>
    <dbReference type="NCBI Taxonomy" id="626937"/>
    <lineage>
        <taxon>Bacteria</taxon>
        <taxon>Bacillati</taxon>
        <taxon>Bacillota</taxon>
        <taxon>Clostridia</taxon>
        <taxon>Christensenellales</taxon>
        <taxon>Christensenellaceae</taxon>
        <taxon>Christensenella</taxon>
    </lineage>
</organism>
<protein>
    <recommendedName>
        <fullName evidence="3">N4-gp56 family major capsid protein</fullName>
    </recommendedName>
</protein>
<dbReference type="Pfam" id="PF13287">
    <property type="entry name" value="Fn3_assoc"/>
    <property type="match status" value="1"/>
</dbReference>
<evidence type="ECO:0000313" key="2">
    <source>
        <dbReference type="Proteomes" id="UP000070366"/>
    </source>
</evidence>
<keyword evidence="2" id="KW-1185">Reference proteome</keyword>
<dbReference type="AlphaFoldDB" id="A0A136Q8M3"/>
<dbReference type="RefSeq" id="WP_066523451.1">
    <property type="nucleotide sequence ID" value="NZ_CABMOF010000019.1"/>
</dbReference>
<dbReference type="EMBL" id="LSZW01000005">
    <property type="protein sequence ID" value="KXK67033.1"/>
    <property type="molecule type" value="Genomic_DNA"/>
</dbReference>